<dbReference type="InterPro" id="IPR001406">
    <property type="entry name" value="PsdUridine_synth_TruA"/>
</dbReference>
<dbReference type="Proteomes" id="UP000193642">
    <property type="component" value="Unassembled WGS sequence"/>
</dbReference>
<gene>
    <name evidence="2" type="ORF">BCR33DRAFT_297377</name>
</gene>
<dbReference type="InterPro" id="IPR020094">
    <property type="entry name" value="TruA/RsuA/RluB/E/F_N"/>
</dbReference>
<dbReference type="AlphaFoldDB" id="A0A1Y2C664"/>
<reference evidence="2 3" key="1">
    <citation type="submission" date="2016-07" db="EMBL/GenBank/DDBJ databases">
        <title>Pervasive Adenine N6-methylation of Active Genes in Fungi.</title>
        <authorList>
            <consortium name="DOE Joint Genome Institute"/>
            <person name="Mondo S.J."/>
            <person name="Dannebaum R.O."/>
            <person name="Kuo R.C."/>
            <person name="Labutti K."/>
            <person name="Haridas S."/>
            <person name="Kuo A."/>
            <person name="Salamov A."/>
            <person name="Ahrendt S.R."/>
            <person name="Lipzen A."/>
            <person name="Sullivan W."/>
            <person name="Andreopoulos W.B."/>
            <person name="Clum A."/>
            <person name="Lindquist E."/>
            <person name="Daum C."/>
            <person name="Ramamoorthy G.K."/>
            <person name="Gryganskyi A."/>
            <person name="Culley D."/>
            <person name="Magnuson J.K."/>
            <person name="James T.Y."/>
            <person name="O'Malley M.A."/>
            <person name="Stajich J.E."/>
            <person name="Spatafora J.W."/>
            <person name="Visel A."/>
            <person name="Grigoriev I.V."/>
        </authorList>
    </citation>
    <scope>NUCLEOTIDE SEQUENCE [LARGE SCALE GENOMIC DNA]</scope>
    <source>
        <strain evidence="2 3">JEL800</strain>
    </source>
</reference>
<comment type="caution">
    <text evidence="2">The sequence shown here is derived from an EMBL/GenBank/DDBJ whole genome shotgun (WGS) entry which is preliminary data.</text>
</comment>
<keyword evidence="1" id="KW-0413">Isomerase</keyword>
<sequence>MKVAILFGSCASAVEPERAVLTAIASCCSSTEDESESVRMTGISRTGGSERGEFAVQQVLSLEVLSAMPKLPSANAVNALLSQSVRVFHITNIDKAFSARRMCESRTYEYLIPVC</sequence>
<protein>
    <submittedName>
        <fullName evidence="2">Uncharacterized protein</fullName>
    </submittedName>
</protein>
<evidence type="ECO:0000313" key="2">
    <source>
        <dbReference type="EMBL" id="ORY42533.1"/>
    </source>
</evidence>
<dbReference type="GO" id="GO:1990481">
    <property type="term" value="P:mRNA pseudouridine synthesis"/>
    <property type="evidence" value="ECO:0007669"/>
    <property type="project" value="TreeGrafter"/>
</dbReference>
<evidence type="ECO:0000256" key="1">
    <source>
        <dbReference type="ARBA" id="ARBA00023235"/>
    </source>
</evidence>
<evidence type="ECO:0000313" key="3">
    <source>
        <dbReference type="Proteomes" id="UP000193642"/>
    </source>
</evidence>
<keyword evidence="3" id="KW-1185">Reference proteome</keyword>
<organism evidence="2 3">
    <name type="scientific">Rhizoclosmatium globosum</name>
    <dbReference type="NCBI Taxonomy" id="329046"/>
    <lineage>
        <taxon>Eukaryota</taxon>
        <taxon>Fungi</taxon>
        <taxon>Fungi incertae sedis</taxon>
        <taxon>Chytridiomycota</taxon>
        <taxon>Chytridiomycota incertae sedis</taxon>
        <taxon>Chytridiomycetes</taxon>
        <taxon>Chytridiales</taxon>
        <taxon>Chytriomycetaceae</taxon>
        <taxon>Rhizoclosmatium</taxon>
    </lineage>
</organism>
<dbReference type="GO" id="GO:0031119">
    <property type="term" value="P:tRNA pseudouridine synthesis"/>
    <property type="evidence" value="ECO:0007669"/>
    <property type="project" value="TreeGrafter"/>
</dbReference>
<accession>A0A1Y2C664</accession>
<dbReference type="Gene3D" id="3.30.70.580">
    <property type="entry name" value="Pseudouridine synthase I, catalytic domain, N-terminal subdomain"/>
    <property type="match status" value="1"/>
</dbReference>
<dbReference type="GO" id="GO:0009982">
    <property type="term" value="F:pseudouridine synthase activity"/>
    <property type="evidence" value="ECO:0007669"/>
    <property type="project" value="InterPro"/>
</dbReference>
<dbReference type="PANTHER" id="PTHR11142:SF4">
    <property type="entry name" value="PSEUDOURIDYLATE SYNTHASE 1 HOMOLOG"/>
    <property type="match status" value="1"/>
</dbReference>
<dbReference type="PANTHER" id="PTHR11142">
    <property type="entry name" value="PSEUDOURIDYLATE SYNTHASE"/>
    <property type="match status" value="1"/>
</dbReference>
<dbReference type="EMBL" id="MCGO01000028">
    <property type="protein sequence ID" value="ORY42533.1"/>
    <property type="molecule type" value="Genomic_DNA"/>
</dbReference>
<dbReference type="InterPro" id="IPR020103">
    <property type="entry name" value="PsdUridine_synth_cat_dom_sf"/>
</dbReference>
<proteinExistence type="predicted"/>
<dbReference type="GO" id="GO:0003723">
    <property type="term" value="F:RNA binding"/>
    <property type="evidence" value="ECO:0007669"/>
    <property type="project" value="InterPro"/>
</dbReference>
<dbReference type="SUPFAM" id="SSF55120">
    <property type="entry name" value="Pseudouridine synthase"/>
    <property type="match status" value="1"/>
</dbReference>
<dbReference type="GO" id="GO:0005634">
    <property type="term" value="C:nucleus"/>
    <property type="evidence" value="ECO:0007669"/>
    <property type="project" value="TreeGrafter"/>
</dbReference>
<dbReference type="OrthoDB" id="10256309at2759"/>
<dbReference type="STRING" id="329046.A0A1Y2C664"/>
<name>A0A1Y2C664_9FUNG</name>